<dbReference type="InterPro" id="IPR027417">
    <property type="entry name" value="P-loop_NTPase"/>
</dbReference>
<dbReference type="EMBL" id="JBFSHR010000051">
    <property type="protein sequence ID" value="MEX6430405.1"/>
    <property type="molecule type" value="Genomic_DNA"/>
</dbReference>
<evidence type="ECO:0000313" key="7">
    <source>
        <dbReference type="EMBL" id="MEX6430405.1"/>
    </source>
</evidence>
<organism evidence="7 8">
    <name type="scientific">Ferrimicrobium acidiphilum</name>
    <dbReference type="NCBI Taxonomy" id="121039"/>
    <lineage>
        <taxon>Bacteria</taxon>
        <taxon>Bacillati</taxon>
        <taxon>Actinomycetota</taxon>
        <taxon>Acidimicrobiia</taxon>
        <taxon>Acidimicrobiales</taxon>
        <taxon>Acidimicrobiaceae</taxon>
        <taxon>Ferrimicrobium</taxon>
    </lineage>
</organism>
<evidence type="ECO:0000256" key="1">
    <source>
        <dbReference type="ARBA" id="ARBA00004651"/>
    </source>
</evidence>
<proteinExistence type="predicted"/>
<keyword evidence="3" id="KW-0812">Transmembrane</keyword>
<evidence type="ECO:0000256" key="4">
    <source>
        <dbReference type="ARBA" id="ARBA00022989"/>
    </source>
</evidence>
<sequence length="409" mass="43876">MFYLGRRPDSLPYFSSERSHLLVLGPPRSGKTSSLVIPNARLFPGAVVVTSTKNDILDSIYLRRCEVGTVWVFDPSGEVSVSAQVRRANWSPVSAAASLEEAVLVAEGFVGVALGAGGPSERHWIDRTKALMAPLLLAAHLLGASATVVASWVDRRDFAEAIDTLQFNGADRALEVLQGVLATETRERSAIISSASAALGAYRFRGPDDGEPFDPSTFVLGHDLLLIVSPAVVQAVVAPIVVSLIDEIRRAAYRATAMGSCPRVALILDEMANIAPLPSLGSLLSEGVSQGIYLLGALQDLSQARLRWPELMRGLLTLFGTTVVLGGIGDVETLRMLEELFGLVDQTEVGWQRGGLWRVTTSTHRVGRPRLSRGELRELGAFEGAVLDLRSGPGKVQLTPDFWGSSGQK</sequence>
<dbReference type="PANTHER" id="PTHR37937:SF1">
    <property type="entry name" value="CONJUGATIVE TRANSFER: DNA TRANSPORT"/>
    <property type="match status" value="1"/>
</dbReference>
<dbReference type="InterPro" id="IPR051539">
    <property type="entry name" value="T4SS-coupling_protein"/>
</dbReference>
<comment type="subcellular location">
    <subcellularLocation>
        <location evidence="1">Cell membrane</location>
        <topology evidence="1">Multi-pass membrane protein</topology>
    </subcellularLocation>
</comment>
<reference evidence="7 8" key="1">
    <citation type="submission" date="2024-07" db="EMBL/GenBank/DDBJ databases">
        <title>Draft Genome Sequence of Ferrimicrobium acidiphilum Strain YE2023, Isolated from a Pulp of Bioleach Reactor.</title>
        <authorList>
            <person name="Elkina Y.A."/>
            <person name="Bulaeva A.G."/>
            <person name="Beletsky A.V."/>
            <person name="Mardanov A.V."/>
        </authorList>
    </citation>
    <scope>NUCLEOTIDE SEQUENCE [LARGE SCALE GENOMIC DNA]</scope>
    <source>
        <strain evidence="7 8">YE2023</strain>
    </source>
</reference>
<keyword evidence="2" id="KW-1003">Cell membrane</keyword>
<evidence type="ECO:0000256" key="2">
    <source>
        <dbReference type="ARBA" id="ARBA00022475"/>
    </source>
</evidence>
<gene>
    <name evidence="7" type="ORF">AB6A68_11260</name>
</gene>
<evidence type="ECO:0000259" key="6">
    <source>
        <dbReference type="Pfam" id="PF12696"/>
    </source>
</evidence>
<evidence type="ECO:0000313" key="8">
    <source>
        <dbReference type="Proteomes" id="UP001560267"/>
    </source>
</evidence>
<comment type="caution">
    <text evidence="7">The sequence shown here is derived from an EMBL/GenBank/DDBJ whole genome shotgun (WGS) entry which is preliminary data.</text>
</comment>
<dbReference type="Proteomes" id="UP001560267">
    <property type="component" value="Unassembled WGS sequence"/>
</dbReference>
<evidence type="ECO:0000256" key="3">
    <source>
        <dbReference type="ARBA" id="ARBA00022692"/>
    </source>
</evidence>
<dbReference type="PANTHER" id="PTHR37937">
    <property type="entry name" value="CONJUGATIVE TRANSFER: DNA TRANSPORT"/>
    <property type="match status" value="1"/>
</dbReference>
<dbReference type="SUPFAM" id="SSF52540">
    <property type="entry name" value="P-loop containing nucleoside triphosphate hydrolases"/>
    <property type="match status" value="1"/>
</dbReference>
<keyword evidence="5" id="KW-0472">Membrane</keyword>
<feature type="domain" description="TraD/TraG TraM recognition site" evidence="6">
    <location>
        <begin position="263"/>
        <end position="379"/>
    </location>
</feature>
<evidence type="ECO:0000256" key="5">
    <source>
        <dbReference type="ARBA" id="ARBA00023136"/>
    </source>
</evidence>
<accession>A0ABV3Y4S4</accession>
<dbReference type="Gene3D" id="3.40.50.300">
    <property type="entry name" value="P-loop containing nucleotide triphosphate hydrolases"/>
    <property type="match status" value="1"/>
</dbReference>
<dbReference type="Pfam" id="PF12696">
    <property type="entry name" value="TraG-D_C"/>
    <property type="match status" value="1"/>
</dbReference>
<name>A0ABV3Y4S4_9ACTN</name>
<keyword evidence="4" id="KW-1133">Transmembrane helix</keyword>
<keyword evidence="8" id="KW-1185">Reference proteome</keyword>
<dbReference type="RefSeq" id="WP_369084777.1">
    <property type="nucleotide sequence ID" value="NZ_JBFSHR010000051.1"/>
</dbReference>
<dbReference type="CDD" id="cd01127">
    <property type="entry name" value="TrwB_TraG_TraD_VirD4"/>
    <property type="match status" value="2"/>
</dbReference>
<dbReference type="InterPro" id="IPR032689">
    <property type="entry name" value="TraG-D_C"/>
</dbReference>
<protein>
    <submittedName>
        <fullName evidence="7">Type IV secretory system conjugative DNA transfer family protein</fullName>
    </submittedName>
</protein>